<dbReference type="PANTHER" id="PTHR33103">
    <property type="entry name" value="OS01G0153900 PROTEIN"/>
    <property type="match status" value="1"/>
</dbReference>
<dbReference type="Pfam" id="PF05056">
    <property type="entry name" value="DUF674"/>
    <property type="match status" value="1"/>
</dbReference>
<protein>
    <submittedName>
        <fullName evidence="1">Uncharacterized protein</fullName>
    </submittedName>
</protein>
<proteinExistence type="predicted"/>
<keyword evidence="2" id="KW-1185">Reference proteome</keyword>
<dbReference type="AlphaFoldDB" id="A0AAD8J5W3"/>
<evidence type="ECO:0000313" key="2">
    <source>
        <dbReference type="Proteomes" id="UP001237642"/>
    </source>
</evidence>
<evidence type="ECO:0000313" key="1">
    <source>
        <dbReference type="EMBL" id="KAK1398302.1"/>
    </source>
</evidence>
<organism evidence="1 2">
    <name type="scientific">Heracleum sosnowskyi</name>
    <dbReference type="NCBI Taxonomy" id="360622"/>
    <lineage>
        <taxon>Eukaryota</taxon>
        <taxon>Viridiplantae</taxon>
        <taxon>Streptophyta</taxon>
        <taxon>Embryophyta</taxon>
        <taxon>Tracheophyta</taxon>
        <taxon>Spermatophyta</taxon>
        <taxon>Magnoliopsida</taxon>
        <taxon>eudicotyledons</taxon>
        <taxon>Gunneridae</taxon>
        <taxon>Pentapetalae</taxon>
        <taxon>asterids</taxon>
        <taxon>campanulids</taxon>
        <taxon>Apiales</taxon>
        <taxon>Apiaceae</taxon>
        <taxon>Apioideae</taxon>
        <taxon>apioid superclade</taxon>
        <taxon>Tordylieae</taxon>
        <taxon>Tordyliinae</taxon>
        <taxon>Heracleum</taxon>
    </lineage>
</organism>
<accession>A0AAD8J5W3</accession>
<dbReference type="Proteomes" id="UP001237642">
    <property type="component" value="Unassembled WGS sequence"/>
</dbReference>
<gene>
    <name evidence="1" type="ORF">POM88_008165</name>
</gene>
<reference evidence="1" key="2">
    <citation type="submission" date="2023-05" db="EMBL/GenBank/DDBJ databases">
        <authorList>
            <person name="Schelkunov M.I."/>
        </authorList>
    </citation>
    <scope>NUCLEOTIDE SEQUENCE</scope>
    <source>
        <strain evidence="1">Hsosn_3</strain>
        <tissue evidence="1">Leaf</tissue>
    </source>
</reference>
<reference evidence="1" key="1">
    <citation type="submission" date="2023-02" db="EMBL/GenBank/DDBJ databases">
        <title>Genome of toxic invasive species Heracleum sosnowskyi carries increased number of genes despite the absence of recent whole-genome duplications.</title>
        <authorList>
            <person name="Schelkunov M."/>
            <person name="Shtratnikova V."/>
            <person name="Makarenko M."/>
            <person name="Klepikova A."/>
            <person name="Omelchenko D."/>
            <person name="Novikova G."/>
            <person name="Obukhova E."/>
            <person name="Bogdanov V."/>
            <person name="Penin A."/>
            <person name="Logacheva M."/>
        </authorList>
    </citation>
    <scope>NUCLEOTIDE SEQUENCE</scope>
    <source>
        <strain evidence="1">Hsosn_3</strain>
        <tissue evidence="1">Leaf</tissue>
    </source>
</reference>
<dbReference type="PANTHER" id="PTHR33103:SF27">
    <property type="entry name" value="OS04G0594700 PROTEIN"/>
    <property type="match status" value="1"/>
</dbReference>
<dbReference type="InterPro" id="IPR007750">
    <property type="entry name" value="DUF674"/>
</dbReference>
<sequence length="197" mass="22172">MASNIQIPIKVLVHKQQERVLFAEANSDFVNILLSFLTMPMGTIVRLLSNQSNSSHPPVIGSFFNLYRSIANLEVKYFATQACKDMLLNTRNLAESECRNLKINIDDIKPVEYYICEDFNCSAYLSFYRNVPCKKCSKFLNLKTNYSRMTAKIVGGQEGGFVSSTASFVITDDLCVIPNTPETTFAILYNSGFTDLL</sequence>
<dbReference type="EMBL" id="JAUIZM010000002">
    <property type="protein sequence ID" value="KAK1398302.1"/>
    <property type="molecule type" value="Genomic_DNA"/>
</dbReference>
<comment type="caution">
    <text evidence="1">The sequence shown here is derived from an EMBL/GenBank/DDBJ whole genome shotgun (WGS) entry which is preliminary data.</text>
</comment>
<name>A0AAD8J5W3_9APIA</name>